<proteinExistence type="predicted"/>
<organism evidence="1 2">
    <name type="scientific">Holospora undulata HU1</name>
    <dbReference type="NCBI Taxonomy" id="1321371"/>
    <lineage>
        <taxon>Bacteria</taxon>
        <taxon>Pseudomonadati</taxon>
        <taxon>Pseudomonadota</taxon>
        <taxon>Alphaproteobacteria</taxon>
        <taxon>Holosporales</taxon>
        <taxon>Holosporaceae</taxon>
        <taxon>Holospora</taxon>
    </lineage>
</organism>
<keyword evidence="2" id="KW-1185">Reference proteome</keyword>
<name>A0A061JII6_9PROT</name>
<dbReference type="EMBL" id="ARPM03000140">
    <property type="protein sequence ID" value="ETZ04874.1"/>
    <property type="molecule type" value="Genomic_DNA"/>
</dbReference>
<protein>
    <submittedName>
        <fullName evidence="1">Uncharacterized protein</fullName>
    </submittedName>
</protein>
<dbReference type="AlphaFoldDB" id="A0A061JII6"/>
<accession>A0A061JII6</accession>
<sequence length="70" mass="8187">MCGRKKLKNFEYSTGINSLLLHNCQMPYLNGMQHLDNFAHFELIDIPLVHFGNYFYILAVRILGENKVNQ</sequence>
<comment type="caution">
    <text evidence="1">The sequence shown here is derived from an EMBL/GenBank/DDBJ whole genome shotgun (WGS) entry which is preliminary data.</text>
</comment>
<evidence type="ECO:0000313" key="1">
    <source>
        <dbReference type="EMBL" id="ETZ04874.1"/>
    </source>
</evidence>
<evidence type="ECO:0000313" key="2">
    <source>
        <dbReference type="Proteomes" id="UP000026922"/>
    </source>
</evidence>
<gene>
    <name evidence="1" type="ORF">K737_300712</name>
</gene>
<reference evidence="1 2" key="1">
    <citation type="journal article" date="2013" name="Genome Announc.">
        <title>Draft Genome Sequence of Holospora undulata Strain HU1, a Micronucleus-Specific Symbiont of the Ciliate Paramecium caudatum.</title>
        <authorList>
            <person name="Dohra H."/>
            <person name="Suzuki H."/>
            <person name="Suzuki T."/>
            <person name="Tanaka K."/>
            <person name="Fujishima M."/>
        </authorList>
    </citation>
    <scope>NUCLEOTIDE SEQUENCE [LARGE SCALE GENOMIC DNA]</scope>
    <source>
        <strain evidence="1 2">HU1</strain>
    </source>
</reference>
<dbReference type="Proteomes" id="UP000026922">
    <property type="component" value="Unassembled WGS sequence"/>
</dbReference>